<keyword evidence="3 9" id="KW-1003">Cell membrane</keyword>
<gene>
    <name evidence="9 11" type="primary">ftsE</name>
    <name evidence="11" type="ORF">COV07_03460</name>
</gene>
<evidence type="ECO:0000313" key="12">
    <source>
        <dbReference type="Proteomes" id="UP000230833"/>
    </source>
</evidence>
<comment type="caution">
    <text evidence="11">The sequence shown here is derived from an EMBL/GenBank/DDBJ whole genome shotgun (WGS) entry which is preliminary data.</text>
</comment>
<accession>A0A2H0RJE6</accession>
<dbReference type="InterPro" id="IPR017871">
    <property type="entry name" value="ABC_transporter-like_CS"/>
</dbReference>
<evidence type="ECO:0000256" key="9">
    <source>
        <dbReference type="RuleBase" id="RU365094"/>
    </source>
</evidence>
<evidence type="ECO:0000256" key="1">
    <source>
        <dbReference type="ARBA" id="ARBA00005417"/>
    </source>
</evidence>
<evidence type="ECO:0000256" key="5">
    <source>
        <dbReference type="ARBA" id="ARBA00022741"/>
    </source>
</evidence>
<dbReference type="Pfam" id="PF00005">
    <property type="entry name" value="ABC_tran"/>
    <property type="match status" value="1"/>
</dbReference>
<feature type="domain" description="ABC transporter" evidence="10">
    <location>
        <begin position="5"/>
        <end position="229"/>
    </location>
</feature>
<evidence type="ECO:0000256" key="3">
    <source>
        <dbReference type="ARBA" id="ARBA00022475"/>
    </source>
</evidence>
<comment type="function">
    <text evidence="9">Part of the ABC transporter FtsEX involved in cellular division.</text>
</comment>
<evidence type="ECO:0000313" key="11">
    <source>
        <dbReference type="EMBL" id="PIR46587.1"/>
    </source>
</evidence>
<dbReference type="InterPro" id="IPR015854">
    <property type="entry name" value="ABC_transpr_LolD-like"/>
</dbReference>
<dbReference type="InterPro" id="IPR003439">
    <property type="entry name" value="ABC_transporter-like_ATP-bd"/>
</dbReference>
<evidence type="ECO:0000256" key="2">
    <source>
        <dbReference type="ARBA" id="ARBA00020019"/>
    </source>
</evidence>
<sequence>MKNFIEYQKVVKHYPDSAVVVDNVSFSVERGEFLSIVGPSGAGKSTLLRLLLGEVAPTSGVVRYAGVAVHELSRYDISRLRRKIGMVFQDYRLLPDRNAYENIAFAMEAAGRTDEDIERDVPAVLDLVGLTKKLWNFPRELSGGERQRVAIARAIINQPQVLVADEPTGNLDPQNTDDVMHILKKVNDLGTTVLLTTHNKGVVDSLKKRVITISDGKIVRDDEHGKYEL</sequence>
<comment type="similarity">
    <text evidence="1 9">Belongs to the ABC transporter superfamily.</text>
</comment>
<evidence type="ECO:0000256" key="8">
    <source>
        <dbReference type="ARBA" id="ARBA00023306"/>
    </source>
</evidence>
<dbReference type="GO" id="GO:0051301">
    <property type="term" value="P:cell division"/>
    <property type="evidence" value="ECO:0007669"/>
    <property type="project" value="UniProtKB-UniRule"/>
</dbReference>
<evidence type="ECO:0000256" key="6">
    <source>
        <dbReference type="ARBA" id="ARBA00022840"/>
    </source>
</evidence>
<keyword evidence="7 9" id="KW-0472">Membrane</keyword>
<keyword evidence="4 9" id="KW-0132">Cell division</keyword>
<keyword evidence="6 9" id="KW-0067">ATP-binding</keyword>
<dbReference type="GO" id="GO:0005886">
    <property type="term" value="C:plasma membrane"/>
    <property type="evidence" value="ECO:0007669"/>
    <property type="project" value="UniProtKB-SubCell"/>
</dbReference>
<dbReference type="SUPFAM" id="SSF52540">
    <property type="entry name" value="P-loop containing nucleoside triphosphate hydrolases"/>
    <property type="match status" value="1"/>
</dbReference>
<evidence type="ECO:0000259" key="10">
    <source>
        <dbReference type="PROSITE" id="PS50893"/>
    </source>
</evidence>
<dbReference type="FunFam" id="3.40.50.300:FF:000056">
    <property type="entry name" value="Cell division ATP-binding protein FtsE"/>
    <property type="match status" value="1"/>
</dbReference>
<dbReference type="EMBL" id="PCYL01000036">
    <property type="protein sequence ID" value="PIR46587.1"/>
    <property type="molecule type" value="Genomic_DNA"/>
</dbReference>
<keyword evidence="5 9" id="KW-0547">Nucleotide-binding</keyword>
<dbReference type="GO" id="GO:0022857">
    <property type="term" value="F:transmembrane transporter activity"/>
    <property type="evidence" value="ECO:0007669"/>
    <property type="project" value="TreeGrafter"/>
</dbReference>
<dbReference type="Proteomes" id="UP000230833">
    <property type="component" value="Unassembled WGS sequence"/>
</dbReference>
<dbReference type="PROSITE" id="PS50893">
    <property type="entry name" value="ABC_TRANSPORTER_2"/>
    <property type="match status" value="1"/>
</dbReference>
<dbReference type="AlphaFoldDB" id="A0A2H0RJE6"/>
<dbReference type="InterPro" id="IPR027417">
    <property type="entry name" value="P-loop_NTPase"/>
</dbReference>
<keyword evidence="8 9" id="KW-0131">Cell cycle</keyword>
<organism evidence="11 12">
    <name type="scientific">Candidatus Vogelbacteria bacterium CG10_big_fil_rev_8_21_14_0_10_45_14</name>
    <dbReference type="NCBI Taxonomy" id="1975042"/>
    <lineage>
        <taxon>Bacteria</taxon>
        <taxon>Candidatus Vogeliibacteriota</taxon>
    </lineage>
</organism>
<protein>
    <recommendedName>
        <fullName evidence="2 9">Cell division ATP-binding protein FtsE</fullName>
    </recommendedName>
</protein>
<comment type="subunit">
    <text evidence="9">Homodimer. Forms a membrane-associated complex with FtsX.</text>
</comment>
<dbReference type="PANTHER" id="PTHR24220">
    <property type="entry name" value="IMPORT ATP-BINDING PROTEIN"/>
    <property type="match status" value="1"/>
</dbReference>
<dbReference type="GO" id="GO:0005524">
    <property type="term" value="F:ATP binding"/>
    <property type="evidence" value="ECO:0007669"/>
    <property type="project" value="UniProtKB-UniRule"/>
</dbReference>
<dbReference type="Gene3D" id="3.40.50.300">
    <property type="entry name" value="P-loop containing nucleotide triphosphate hydrolases"/>
    <property type="match status" value="1"/>
</dbReference>
<dbReference type="InterPro" id="IPR005286">
    <property type="entry name" value="Cell_div_FtsE"/>
</dbReference>
<evidence type="ECO:0000256" key="4">
    <source>
        <dbReference type="ARBA" id="ARBA00022618"/>
    </source>
</evidence>
<dbReference type="GO" id="GO:0016887">
    <property type="term" value="F:ATP hydrolysis activity"/>
    <property type="evidence" value="ECO:0007669"/>
    <property type="project" value="InterPro"/>
</dbReference>
<evidence type="ECO:0000256" key="7">
    <source>
        <dbReference type="ARBA" id="ARBA00023136"/>
    </source>
</evidence>
<dbReference type="NCBIfam" id="TIGR02673">
    <property type="entry name" value="FtsE"/>
    <property type="match status" value="1"/>
</dbReference>
<dbReference type="SMART" id="SM00382">
    <property type="entry name" value="AAA"/>
    <property type="match status" value="1"/>
</dbReference>
<dbReference type="InterPro" id="IPR003593">
    <property type="entry name" value="AAA+_ATPase"/>
</dbReference>
<dbReference type="PROSITE" id="PS00211">
    <property type="entry name" value="ABC_TRANSPORTER_1"/>
    <property type="match status" value="1"/>
</dbReference>
<comment type="subcellular location">
    <subcellularLocation>
        <location evidence="9">Cell membrane</location>
        <topology evidence="9">Peripheral membrane protein</topology>
        <orientation evidence="9">Cytoplasmic side</orientation>
    </subcellularLocation>
</comment>
<reference evidence="11 12" key="1">
    <citation type="submission" date="2017-09" db="EMBL/GenBank/DDBJ databases">
        <title>Depth-based differentiation of microbial function through sediment-hosted aquifers and enrichment of novel symbionts in the deep terrestrial subsurface.</title>
        <authorList>
            <person name="Probst A.J."/>
            <person name="Ladd B."/>
            <person name="Jarett J.K."/>
            <person name="Geller-Mcgrath D.E."/>
            <person name="Sieber C.M."/>
            <person name="Emerson J.B."/>
            <person name="Anantharaman K."/>
            <person name="Thomas B.C."/>
            <person name="Malmstrom R."/>
            <person name="Stieglmeier M."/>
            <person name="Klingl A."/>
            <person name="Woyke T."/>
            <person name="Ryan C.M."/>
            <person name="Banfield J.F."/>
        </authorList>
    </citation>
    <scope>NUCLEOTIDE SEQUENCE [LARGE SCALE GENOMIC DNA]</scope>
    <source>
        <strain evidence="11">CG10_big_fil_rev_8_21_14_0_10_45_14</strain>
    </source>
</reference>
<dbReference type="PANTHER" id="PTHR24220:SF470">
    <property type="entry name" value="CELL DIVISION ATP-BINDING PROTEIN FTSE"/>
    <property type="match status" value="1"/>
</dbReference>
<name>A0A2H0RJE6_9BACT</name>
<proteinExistence type="inferred from homology"/>